<feature type="transmembrane region" description="Helical" evidence="1">
    <location>
        <begin position="211"/>
        <end position="233"/>
    </location>
</feature>
<keyword evidence="1" id="KW-0472">Membrane</keyword>
<keyword evidence="1" id="KW-1133">Transmembrane helix</keyword>
<feature type="domain" description="EamA" evidence="2">
    <location>
        <begin position="154"/>
        <end position="279"/>
    </location>
</feature>
<keyword evidence="4" id="KW-1185">Reference proteome</keyword>
<evidence type="ECO:0000259" key="2">
    <source>
        <dbReference type="Pfam" id="PF00892"/>
    </source>
</evidence>
<dbReference type="Proteomes" id="UP001059380">
    <property type="component" value="Chromosome"/>
</dbReference>
<organism evidence="3 4">
    <name type="scientific">Occallatibacter riparius</name>
    <dbReference type="NCBI Taxonomy" id="1002689"/>
    <lineage>
        <taxon>Bacteria</taxon>
        <taxon>Pseudomonadati</taxon>
        <taxon>Acidobacteriota</taxon>
        <taxon>Terriglobia</taxon>
        <taxon>Terriglobales</taxon>
        <taxon>Acidobacteriaceae</taxon>
        <taxon>Occallatibacter</taxon>
    </lineage>
</organism>
<evidence type="ECO:0000256" key="1">
    <source>
        <dbReference type="SAM" id="Phobius"/>
    </source>
</evidence>
<dbReference type="InterPro" id="IPR000620">
    <property type="entry name" value="EamA_dom"/>
</dbReference>
<gene>
    <name evidence="3" type="ORF">MOP44_25120</name>
</gene>
<evidence type="ECO:0000313" key="3">
    <source>
        <dbReference type="EMBL" id="UWZ83830.1"/>
    </source>
</evidence>
<dbReference type="EMBL" id="CP093313">
    <property type="protein sequence ID" value="UWZ83830.1"/>
    <property type="molecule type" value="Genomic_DNA"/>
</dbReference>
<feature type="transmembrane region" description="Helical" evidence="1">
    <location>
        <begin position="75"/>
        <end position="92"/>
    </location>
</feature>
<feature type="transmembrane region" description="Helical" evidence="1">
    <location>
        <begin position="98"/>
        <end position="119"/>
    </location>
</feature>
<dbReference type="SUPFAM" id="SSF103481">
    <property type="entry name" value="Multidrug resistance efflux transporter EmrE"/>
    <property type="match status" value="2"/>
</dbReference>
<dbReference type="PANTHER" id="PTHR22911">
    <property type="entry name" value="ACYL-MALONYL CONDENSING ENZYME-RELATED"/>
    <property type="match status" value="1"/>
</dbReference>
<evidence type="ECO:0000313" key="4">
    <source>
        <dbReference type="Proteomes" id="UP001059380"/>
    </source>
</evidence>
<accession>A0A9J7BSE6</accession>
<dbReference type="GO" id="GO:0016020">
    <property type="term" value="C:membrane"/>
    <property type="evidence" value="ECO:0007669"/>
    <property type="project" value="InterPro"/>
</dbReference>
<feature type="transmembrane region" description="Helical" evidence="1">
    <location>
        <begin position="184"/>
        <end position="205"/>
    </location>
</feature>
<dbReference type="AlphaFoldDB" id="A0A9J7BSE6"/>
<name>A0A9J7BSE6_9BACT</name>
<keyword evidence="1" id="KW-0812">Transmembrane</keyword>
<proteinExistence type="predicted"/>
<feature type="transmembrane region" description="Helical" evidence="1">
    <location>
        <begin position="128"/>
        <end position="147"/>
    </location>
</feature>
<dbReference type="PANTHER" id="PTHR22911:SF103">
    <property type="entry name" value="BLR2811 PROTEIN"/>
    <property type="match status" value="1"/>
</dbReference>
<feature type="transmembrane region" description="Helical" evidence="1">
    <location>
        <begin position="7"/>
        <end position="23"/>
    </location>
</feature>
<feature type="transmembrane region" description="Helical" evidence="1">
    <location>
        <begin position="43"/>
        <end position="63"/>
    </location>
</feature>
<reference evidence="3" key="1">
    <citation type="submission" date="2021-04" db="EMBL/GenBank/DDBJ databases">
        <title>Phylogenetic analysis of Acidobacteriaceae.</title>
        <authorList>
            <person name="Qiu L."/>
            <person name="Zhang Q."/>
        </authorList>
    </citation>
    <scope>NUCLEOTIDE SEQUENCE</scope>
    <source>
        <strain evidence="3">DSM 25168</strain>
    </source>
</reference>
<feature type="transmembrane region" description="Helical" evidence="1">
    <location>
        <begin position="267"/>
        <end position="288"/>
    </location>
</feature>
<feature type="transmembrane region" description="Helical" evidence="1">
    <location>
        <begin position="153"/>
        <end position="172"/>
    </location>
</feature>
<dbReference type="Pfam" id="PF00892">
    <property type="entry name" value="EamA"/>
    <property type="match status" value="2"/>
</dbReference>
<dbReference type="KEGG" id="orp:MOP44_25120"/>
<feature type="domain" description="EamA" evidence="2">
    <location>
        <begin position="11"/>
        <end position="141"/>
    </location>
</feature>
<sequence>MSDRKSHIEAIGLAIAGFTFWVLTDTTMKVVGRSRLSPLEILFFLGVVMCLTLAAWAGLHGNLKTLRPRQPKRQLVRSCLDLVNNLCVVIALRHVSLTLFYILVFTSPMVITFLAVIVLGENREPRKIFAIVAGFAGVVVALDPWGGNAPGDWIGYAACMTCVACFSVNMVWSRVLTQTESPESLAFFSGMIMTVSGGIAMLVHAEPIGGRLLAQLVMMGVFCAAGTLCFYTAVKHTSASNVSQYHYTQLLTGAVMSYALWRELPTVWMVAGSVLIVSSGLYIAWLAARSGAKADGVFEHPV</sequence>
<dbReference type="InterPro" id="IPR037185">
    <property type="entry name" value="EmrE-like"/>
</dbReference>
<protein>
    <submittedName>
        <fullName evidence="3">DMT family transporter</fullName>
    </submittedName>
</protein>
<dbReference type="RefSeq" id="WP_260793282.1">
    <property type="nucleotide sequence ID" value="NZ_CP093313.1"/>
</dbReference>